<name>A0A284QXJ9_ARMOS</name>
<organism evidence="1 2">
    <name type="scientific">Armillaria ostoyae</name>
    <name type="common">Armillaria root rot fungus</name>
    <dbReference type="NCBI Taxonomy" id="47428"/>
    <lineage>
        <taxon>Eukaryota</taxon>
        <taxon>Fungi</taxon>
        <taxon>Dikarya</taxon>
        <taxon>Basidiomycota</taxon>
        <taxon>Agaricomycotina</taxon>
        <taxon>Agaricomycetes</taxon>
        <taxon>Agaricomycetidae</taxon>
        <taxon>Agaricales</taxon>
        <taxon>Marasmiineae</taxon>
        <taxon>Physalacriaceae</taxon>
        <taxon>Armillaria</taxon>
    </lineage>
</organism>
<dbReference type="InterPro" id="IPR043128">
    <property type="entry name" value="Rev_trsase/Diguanyl_cyclase"/>
</dbReference>
<gene>
    <name evidence="1" type="ORF">ARMOST_04502</name>
</gene>
<dbReference type="AlphaFoldDB" id="A0A284QXJ9"/>
<dbReference type="OrthoDB" id="5599163at2759"/>
<sequence>MYKKVDQKIKPVSTTFPEEARVWRTIPRDPLLSLILLLIRPPEFKPTPRLTKERMSELDVNQNEFLWPEEEKLFKHVLKLNEQTLPYEEKDRGTFSQEYFSDYIMPVVAHTPWEFKSIPIPPGIREKVIQFLKSKIEAGVYKASQSSYRSQWFCILKKSGALCLIHDLQPLNKISICDVGLIPEPDEFIEPYGGCQCYTMFDMFWGFDARRVDPKS</sequence>
<dbReference type="Gene3D" id="3.30.70.270">
    <property type="match status" value="1"/>
</dbReference>
<dbReference type="InterPro" id="IPR043502">
    <property type="entry name" value="DNA/RNA_pol_sf"/>
</dbReference>
<protein>
    <submittedName>
        <fullName evidence="1">Uncharacterized protein</fullName>
    </submittedName>
</protein>
<dbReference type="EMBL" id="FUEG01000003">
    <property type="protein sequence ID" value="SJL01184.1"/>
    <property type="molecule type" value="Genomic_DNA"/>
</dbReference>
<dbReference type="Gene3D" id="3.10.10.10">
    <property type="entry name" value="HIV Type 1 Reverse Transcriptase, subunit A, domain 1"/>
    <property type="match status" value="1"/>
</dbReference>
<dbReference type="Proteomes" id="UP000219338">
    <property type="component" value="Unassembled WGS sequence"/>
</dbReference>
<evidence type="ECO:0000313" key="2">
    <source>
        <dbReference type="Proteomes" id="UP000219338"/>
    </source>
</evidence>
<evidence type="ECO:0000313" key="1">
    <source>
        <dbReference type="EMBL" id="SJL01184.1"/>
    </source>
</evidence>
<accession>A0A284QXJ9</accession>
<reference evidence="2" key="1">
    <citation type="journal article" date="2017" name="Nat. Ecol. Evol.">
        <title>Genome expansion and lineage-specific genetic innovations in the forest pathogenic fungi Armillaria.</title>
        <authorList>
            <person name="Sipos G."/>
            <person name="Prasanna A.N."/>
            <person name="Walter M.C."/>
            <person name="O'Connor E."/>
            <person name="Balint B."/>
            <person name="Krizsan K."/>
            <person name="Kiss B."/>
            <person name="Hess J."/>
            <person name="Varga T."/>
            <person name="Slot J."/>
            <person name="Riley R."/>
            <person name="Boka B."/>
            <person name="Rigling D."/>
            <person name="Barry K."/>
            <person name="Lee J."/>
            <person name="Mihaltcheva S."/>
            <person name="LaButti K."/>
            <person name="Lipzen A."/>
            <person name="Waldron R."/>
            <person name="Moloney N.M."/>
            <person name="Sperisen C."/>
            <person name="Kredics L."/>
            <person name="Vagvoelgyi C."/>
            <person name="Patrignani A."/>
            <person name="Fitzpatrick D."/>
            <person name="Nagy I."/>
            <person name="Doyle S."/>
            <person name="Anderson J.B."/>
            <person name="Grigoriev I.V."/>
            <person name="Gueldener U."/>
            <person name="Muensterkoetter M."/>
            <person name="Nagy L.G."/>
        </authorList>
    </citation>
    <scope>NUCLEOTIDE SEQUENCE [LARGE SCALE GENOMIC DNA]</scope>
    <source>
        <strain evidence="2">C18/9</strain>
    </source>
</reference>
<proteinExistence type="predicted"/>
<dbReference type="STRING" id="47428.A0A284QXJ9"/>
<keyword evidence="2" id="KW-1185">Reference proteome</keyword>
<dbReference type="SUPFAM" id="SSF56672">
    <property type="entry name" value="DNA/RNA polymerases"/>
    <property type="match status" value="1"/>
</dbReference>
<dbReference type="OMA" id="HHEVLAW"/>